<evidence type="ECO:0000256" key="4">
    <source>
        <dbReference type="SAM" id="SignalP"/>
    </source>
</evidence>
<feature type="signal peptide" evidence="4">
    <location>
        <begin position="1"/>
        <end position="20"/>
    </location>
</feature>
<dbReference type="PROSITE" id="PS50068">
    <property type="entry name" value="LDLRA_2"/>
    <property type="match status" value="1"/>
</dbReference>
<dbReference type="STRING" id="407821.A0A087TS98"/>
<reference evidence="5 6" key="1">
    <citation type="submission" date="2013-11" db="EMBL/GenBank/DDBJ databases">
        <title>Genome sequencing of Stegodyphus mimosarum.</title>
        <authorList>
            <person name="Bechsgaard J."/>
        </authorList>
    </citation>
    <scope>NUCLEOTIDE SEQUENCE [LARGE SCALE GENOMIC DNA]</scope>
</reference>
<dbReference type="Pfam" id="PF00057">
    <property type="entry name" value="Ldl_recept_a"/>
    <property type="match status" value="1"/>
</dbReference>
<dbReference type="OMA" id="YMEDICA"/>
<dbReference type="InterPro" id="IPR002172">
    <property type="entry name" value="LDrepeatLR_classA_rpt"/>
</dbReference>
<keyword evidence="1 2" id="KW-1015">Disulfide bond</keyword>
<proteinExistence type="predicted"/>
<dbReference type="CDD" id="cd00112">
    <property type="entry name" value="LDLa"/>
    <property type="match status" value="1"/>
</dbReference>
<evidence type="ECO:0008006" key="7">
    <source>
        <dbReference type="Google" id="ProtNLM"/>
    </source>
</evidence>
<comment type="caution">
    <text evidence="2">Lacks conserved residue(s) required for the propagation of feature annotation.</text>
</comment>
<protein>
    <recommendedName>
        <fullName evidence="7">CUB domain-containing protein</fullName>
    </recommendedName>
</protein>
<feature type="non-terminal residue" evidence="5">
    <location>
        <position position="257"/>
    </location>
</feature>
<dbReference type="InterPro" id="IPR036055">
    <property type="entry name" value="LDL_receptor-like_sf"/>
</dbReference>
<dbReference type="EMBL" id="KK116519">
    <property type="protein sequence ID" value="KFM67987.1"/>
    <property type="molecule type" value="Genomic_DNA"/>
</dbReference>
<accession>A0A087TS98</accession>
<sequence length="257" mass="28491">MKACHISFAVVLTFIVSSECNIYYLDDICRISNSNSREDLWISVPSVGLQSTGEVKSNRRGTYSLGRNCSFEITSVYGLIINVRQVQFRPGCHDYIKISDGKRSIALCGSKNDLDENMQYYGKSIRIHYFTHAAGRATHNMEGVSMIYTATAGLPCDTLRNFLCDNGYCIYKGFICDGYNNCGDYSDERSCMKISAVIITAVFLVSVLGLFGGFCISVAFIAVFTDIYRTFRERGANHCSFCCSSESATSQACQSCC</sequence>
<organism evidence="5 6">
    <name type="scientific">Stegodyphus mimosarum</name>
    <name type="common">African social velvet spider</name>
    <dbReference type="NCBI Taxonomy" id="407821"/>
    <lineage>
        <taxon>Eukaryota</taxon>
        <taxon>Metazoa</taxon>
        <taxon>Ecdysozoa</taxon>
        <taxon>Arthropoda</taxon>
        <taxon>Chelicerata</taxon>
        <taxon>Arachnida</taxon>
        <taxon>Araneae</taxon>
        <taxon>Araneomorphae</taxon>
        <taxon>Entelegynae</taxon>
        <taxon>Eresoidea</taxon>
        <taxon>Eresidae</taxon>
        <taxon>Stegodyphus</taxon>
    </lineage>
</organism>
<feature type="disulfide bond" evidence="2">
    <location>
        <begin position="164"/>
        <end position="182"/>
    </location>
</feature>
<keyword evidence="3" id="KW-0812">Transmembrane</keyword>
<dbReference type="InterPro" id="IPR035914">
    <property type="entry name" value="Sperma_CUB_dom_sf"/>
</dbReference>
<evidence type="ECO:0000256" key="2">
    <source>
        <dbReference type="PROSITE-ProRule" id="PRU00124"/>
    </source>
</evidence>
<evidence type="ECO:0000313" key="5">
    <source>
        <dbReference type="EMBL" id="KFM67987.1"/>
    </source>
</evidence>
<evidence type="ECO:0000313" key="6">
    <source>
        <dbReference type="Proteomes" id="UP000054359"/>
    </source>
</evidence>
<dbReference type="OrthoDB" id="6477179at2759"/>
<feature type="chain" id="PRO_5001829866" description="CUB domain-containing protein" evidence="4">
    <location>
        <begin position="21"/>
        <end position="257"/>
    </location>
</feature>
<dbReference type="PROSITE" id="PS01209">
    <property type="entry name" value="LDLRA_1"/>
    <property type="match status" value="1"/>
</dbReference>
<dbReference type="Proteomes" id="UP000054359">
    <property type="component" value="Unassembled WGS sequence"/>
</dbReference>
<keyword evidence="3" id="KW-0472">Membrane</keyword>
<dbReference type="Gene3D" id="4.10.400.10">
    <property type="entry name" value="Low-density Lipoprotein Receptor"/>
    <property type="match status" value="1"/>
</dbReference>
<dbReference type="SUPFAM" id="SSF57424">
    <property type="entry name" value="LDL receptor-like module"/>
    <property type="match status" value="1"/>
</dbReference>
<dbReference type="InterPro" id="IPR023415">
    <property type="entry name" value="LDLR_class-A_CS"/>
</dbReference>
<evidence type="ECO:0000256" key="1">
    <source>
        <dbReference type="ARBA" id="ARBA00023157"/>
    </source>
</evidence>
<dbReference type="SMART" id="SM00192">
    <property type="entry name" value="LDLa"/>
    <property type="match status" value="1"/>
</dbReference>
<feature type="disulfide bond" evidence="2">
    <location>
        <begin position="176"/>
        <end position="191"/>
    </location>
</feature>
<evidence type="ECO:0000256" key="3">
    <source>
        <dbReference type="SAM" id="Phobius"/>
    </source>
</evidence>
<keyword evidence="4" id="KW-0732">Signal</keyword>
<dbReference type="SUPFAM" id="SSF49854">
    <property type="entry name" value="Spermadhesin, CUB domain"/>
    <property type="match status" value="1"/>
</dbReference>
<keyword evidence="3" id="KW-1133">Transmembrane helix</keyword>
<feature type="transmembrane region" description="Helical" evidence="3">
    <location>
        <begin position="196"/>
        <end position="224"/>
    </location>
</feature>
<gene>
    <name evidence="5" type="ORF">X975_19884</name>
</gene>
<name>A0A087TS98_STEMI</name>
<keyword evidence="6" id="KW-1185">Reference proteome</keyword>
<dbReference type="AlphaFoldDB" id="A0A087TS98"/>